<proteinExistence type="predicted"/>
<reference evidence="4 5" key="1">
    <citation type="submission" date="2019-05" db="EMBL/GenBank/DDBJ databases">
        <title>Mikania micrantha, genome provides insights into the molecular mechanism of rapid growth.</title>
        <authorList>
            <person name="Liu B."/>
        </authorList>
    </citation>
    <scope>NUCLEOTIDE SEQUENCE [LARGE SCALE GENOMIC DNA]</scope>
    <source>
        <strain evidence="4">NLD-2019</strain>
        <tissue evidence="4">Leaf</tissue>
    </source>
</reference>
<evidence type="ECO:0000259" key="2">
    <source>
        <dbReference type="Pfam" id="PF13976"/>
    </source>
</evidence>
<evidence type="ECO:0000256" key="1">
    <source>
        <dbReference type="SAM" id="MobiDB-lite"/>
    </source>
</evidence>
<accession>A0A5N6M2N8</accession>
<dbReference type="Pfam" id="PF14223">
    <property type="entry name" value="Retrotran_gag_2"/>
    <property type="match status" value="1"/>
</dbReference>
<dbReference type="AlphaFoldDB" id="A0A5N6M2N8"/>
<sequence>MALLASFSQVDKTTHNSHKFGFKLSPTNYGYWKAMIEHFLITNNLFGYIDGTIPCPPATIPTVGPSDKDAVPPSQLNPNFTTWLSNDAHVRMLILSTISEASFQHVPGNSTSRDLWLSFERAYVPHTASREYTLKGQLMRIEMKADEPASAYLTRAQEYATALANIGEPIKDKYIVMVVVAGLRDEYSNHDYMIRKSLPSVPTTQAFMTASNSPLNGAVASASSQPATVQDIQQVLGQLGLHNQPTKAATTQAFYTNRGGMGRGRNFHNRRGRGSSNTRNTGSLNRSQFSWASIQNIVSGTCNRCGIGHIPSQCPNRDPATIRGRQPSANYADSRSQASSSSWLPDTGSTNHAAPDLSWFEYAEPYYGEDNLHVGHGTALPILHIGSKRFFSPNKTFSLTDILHVPQIKRNLLSVQKFCHDNDVFFEFHSTFFVVKDKFTRTTLLTGPSNNGLYSITLPQVKPVSKVAFSSVRASPHTWHQRLGHPHSQLLQSMISKLCLPVSNKKFGSVCDSCLIGKSSKLHLPLSDYKRLYIF</sequence>
<feature type="region of interest" description="Disordered" evidence="1">
    <location>
        <begin position="313"/>
        <end position="349"/>
    </location>
</feature>
<feature type="domain" description="Retrovirus-related Pol polyprotein from transposon TNT 1-94-like beta-barrel" evidence="3">
    <location>
        <begin position="343"/>
        <end position="418"/>
    </location>
</feature>
<gene>
    <name evidence="4" type="ORF">E3N88_36064</name>
</gene>
<protein>
    <submittedName>
        <fullName evidence="4">Uncharacterized protein</fullName>
    </submittedName>
</protein>
<keyword evidence="5" id="KW-1185">Reference proteome</keyword>
<dbReference type="Pfam" id="PF13976">
    <property type="entry name" value="gag_pre-integrs"/>
    <property type="match status" value="1"/>
</dbReference>
<dbReference type="Proteomes" id="UP000326396">
    <property type="component" value="Linkage Group LG7"/>
</dbReference>
<dbReference type="OrthoDB" id="1912561at2759"/>
<dbReference type="InterPro" id="IPR054722">
    <property type="entry name" value="PolX-like_BBD"/>
</dbReference>
<dbReference type="InterPro" id="IPR025724">
    <property type="entry name" value="GAG-pre-integrase_dom"/>
</dbReference>
<dbReference type="PANTHER" id="PTHR47481">
    <property type="match status" value="1"/>
</dbReference>
<name>A0A5N6M2N8_9ASTR</name>
<organism evidence="4 5">
    <name type="scientific">Mikania micrantha</name>
    <name type="common">bitter vine</name>
    <dbReference type="NCBI Taxonomy" id="192012"/>
    <lineage>
        <taxon>Eukaryota</taxon>
        <taxon>Viridiplantae</taxon>
        <taxon>Streptophyta</taxon>
        <taxon>Embryophyta</taxon>
        <taxon>Tracheophyta</taxon>
        <taxon>Spermatophyta</taxon>
        <taxon>Magnoliopsida</taxon>
        <taxon>eudicotyledons</taxon>
        <taxon>Gunneridae</taxon>
        <taxon>Pentapetalae</taxon>
        <taxon>asterids</taxon>
        <taxon>campanulids</taxon>
        <taxon>Asterales</taxon>
        <taxon>Asteraceae</taxon>
        <taxon>Asteroideae</taxon>
        <taxon>Heliantheae alliance</taxon>
        <taxon>Eupatorieae</taxon>
        <taxon>Mikania</taxon>
    </lineage>
</organism>
<feature type="domain" description="GAG-pre-integrase" evidence="2">
    <location>
        <begin position="452"/>
        <end position="519"/>
    </location>
</feature>
<dbReference type="EMBL" id="SZYD01000017">
    <property type="protein sequence ID" value="KAD3068184.1"/>
    <property type="molecule type" value="Genomic_DNA"/>
</dbReference>
<evidence type="ECO:0000313" key="4">
    <source>
        <dbReference type="EMBL" id="KAD3068184.1"/>
    </source>
</evidence>
<dbReference type="Pfam" id="PF22936">
    <property type="entry name" value="Pol_BBD"/>
    <property type="match status" value="1"/>
</dbReference>
<feature type="compositionally biased region" description="Low complexity" evidence="1">
    <location>
        <begin position="274"/>
        <end position="283"/>
    </location>
</feature>
<evidence type="ECO:0000313" key="5">
    <source>
        <dbReference type="Proteomes" id="UP000326396"/>
    </source>
</evidence>
<feature type="region of interest" description="Disordered" evidence="1">
    <location>
        <begin position="256"/>
        <end position="284"/>
    </location>
</feature>
<evidence type="ECO:0000259" key="3">
    <source>
        <dbReference type="Pfam" id="PF22936"/>
    </source>
</evidence>
<dbReference type="PANTHER" id="PTHR47481:SF39">
    <property type="entry name" value="TRANSCRIPTION FACTOR INTERACTOR AND REGULATOR CCHC(ZN) FAMILY"/>
    <property type="match status" value="1"/>
</dbReference>
<comment type="caution">
    <text evidence="4">The sequence shown here is derived from an EMBL/GenBank/DDBJ whole genome shotgun (WGS) entry which is preliminary data.</text>
</comment>